<dbReference type="GO" id="GO:2000300">
    <property type="term" value="P:regulation of synaptic vesicle exocytosis"/>
    <property type="evidence" value="ECO:0007669"/>
    <property type="project" value="TreeGrafter"/>
</dbReference>
<dbReference type="SMART" id="SM00239">
    <property type="entry name" value="C2"/>
    <property type="match status" value="2"/>
</dbReference>
<feature type="compositionally biased region" description="Polar residues" evidence="11">
    <location>
        <begin position="976"/>
        <end position="991"/>
    </location>
</feature>
<keyword evidence="1" id="KW-0597">Phosphoprotein</keyword>
<name>A0A8J4UCJ7_CLAMG</name>
<feature type="compositionally biased region" description="Basic and acidic residues" evidence="11">
    <location>
        <begin position="1209"/>
        <end position="1218"/>
    </location>
</feature>
<dbReference type="SUPFAM" id="SSF50156">
    <property type="entry name" value="PDZ domain-like"/>
    <property type="match status" value="1"/>
</dbReference>
<dbReference type="CDD" id="cd04031">
    <property type="entry name" value="C2A_RIM1alpha"/>
    <property type="match status" value="1"/>
</dbReference>
<dbReference type="PROSITE" id="PS50178">
    <property type="entry name" value="ZF_FYVE"/>
    <property type="match status" value="1"/>
</dbReference>
<dbReference type="PROSITE" id="PS50916">
    <property type="entry name" value="RABBD"/>
    <property type="match status" value="1"/>
</dbReference>
<feature type="compositionally biased region" description="Polar residues" evidence="11">
    <location>
        <begin position="1162"/>
        <end position="1177"/>
    </location>
</feature>
<comment type="subcellular location">
    <subcellularLocation>
        <location evidence="8">Synapse</location>
    </subcellularLocation>
</comment>
<feature type="region of interest" description="Disordered" evidence="11">
    <location>
        <begin position="935"/>
        <end position="955"/>
    </location>
</feature>
<dbReference type="FunFam" id="2.30.42.10:FF:000003">
    <property type="entry name" value="Regulating synaptic membrane exocytosis protein 1, putative"/>
    <property type="match status" value="1"/>
</dbReference>
<dbReference type="OrthoDB" id="420032at2759"/>
<evidence type="ECO:0000256" key="11">
    <source>
        <dbReference type="SAM" id="MobiDB-lite"/>
    </source>
</evidence>
<dbReference type="InterPro" id="IPR057873">
    <property type="entry name" value="CTHRC1_C"/>
</dbReference>
<dbReference type="GO" id="GO:0008270">
    <property type="term" value="F:zinc ion binding"/>
    <property type="evidence" value="ECO:0007669"/>
    <property type="project" value="UniProtKB-KW"/>
</dbReference>
<dbReference type="PROSITE" id="PS50004">
    <property type="entry name" value="C2"/>
    <property type="match status" value="2"/>
</dbReference>
<evidence type="ECO:0000256" key="7">
    <source>
        <dbReference type="ARBA" id="ARBA00023018"/>
    </source>
</evidence>
<dbReference type="GO" id="GO:0042391">
    <property type="term" value="P:regulation of membrane potential"/>
    <property type="evidence" value="ECO:0007669"/>
    <property type="project" value="TreeGrafter"/>
</dbReference>
<dbReference type="Gene3D" id="3.30.40.10">
    <property type="entry name" value="Zinc/RING finger domain, C3HC4 (zinc finger)"/>
    <property type="match status" value="1"/>
</dbReference>
<evidence type="ECO:0000256" key="4">
    <source>
        <dbReference type="ARBA" id="ARBA00022771"/>
    </source>
</evidence>
<dbReference type="GO" id="GO:0044325">
    <property type="term" value="F:transmembrane transporter binding"/>
    <property type="evidence" value="ECO:0007669"/>
    <property type="project" value="TreeGrafter"/>
</dbReference>
<evidence type="ECO:0000256" key="3">
    <source>
        <dbReference type="ARBA" id="ARBA00022737"/>
    </source>
</evidence>
<evidence type="ECO:0000259" key="13">
    <source>
        <dbReference type="PROSITE" id="PS50004"/>
    </source>
</evidence>
<feature type="compositionally biased region" description="Polar residues" evidence="11">
    <location>
        <begin position="547"/>
        <end position="559"/>
    </location>
</feature>
<evidence type="ECO:0000259" key="14">
    <source>
        <dbReference type="PROSITE" id="PS50106"/>
    </source>
</evidence>
<feature type="domain" description="RabBD" evidence="16">
    <location>
        <begin position="232"/>
        <end position="360"/>
    </location>
</feature>
<dbReference type="InterPro" id="IPR017455">
    <property type="entry name" value="Znf_FYVE-rel"/>
</dbReference>
<evidence type="ECO:0000313" key="17">
    <source>
        <dbReference type="EMBL" id="KAF5903666.1"/>
    </source>
</evidence>
<dbReference type="Proteomes" id="UP000727407">
    <property type="component" value="Unassembled WGS sequence"/>
</dbReference>
<dbReference type="FunFam" id="2.60.40.150:FF:000001">
    <property type="entry name" value="Regulating synaptic membrane exocytosis 3, isoform CRA_a"/>
    <property type="match status" value="1"/>
</dbReference>
<dbReference type="PANTHER" id="PTHR12157:SF15">
    <property type="entry name" value="REGULATING SYNAPTIC MEMBRANE EXOCYTOSIS PROTEIN 2"/>
    <property type="match status" value="1"/>
</dbReference>
<feature type="compositionally biased region" description="Basic and acidic residues" evidence="11">
    <location>
        <begin position="1110"/>
        <end position="1121"/>
    </location>
</feature>
<feature type="region of interest" description="Disordered" evidence="11">
    <location>
        <begin position="1110"/>
        <end position="1383"/>
    </location>
</feature>
<keyword evidence="3" id="KW-0677">Repeat</keyword>
<evidence type="ECO:0000256" key="1">
    <source>
        <dbReference type="ARBA" id="ARBA00022553"/>
    </source>
</evidence>
<dbReference type="PROSITE" id="PS50106">
    <property type="entry name" value="PDZ"/>
    <property type="match status" value="1"/>
</dbReference>
<dbReference type="InterPro" id="IPR011011">
    <property type="entry name" value="Znf_FYVE_PHD"/>
</dbReference>
<feature type="signal peptide" evidence="12">
    <location>
        <begin position="1"/>
        <end position="16"/>
    </location>
</feature>
<dbReference type="InterPro" id="IPR000008">
    <property type="entry name" value="C2_dom"/>
</dbReference>
<keyword evidence="10" id="KW-0175">Coiled coil</keyword>
<dbReference type="InterPro" id="IPR036034">
    <property type="entry name" value="PDZ_sf"/>
</dbReference>
<dbReference type="CDD" id="cd06714">
    <property type="entry name" value="PDZ_RIM-like"/>
    <property type="match status" value="1"/>
</dbReference>
<dbReference type="Pfam" id="PF22601">
    <property type="entry name" value="RIM2a_ZnF"/>
    <property type="match status" value="1"/>
</dbReference>
<feature type="compositionally biased region" description="Basic and acidic residues" evidence="11">
    <location>
        <begin position="1366"/>
        <end position="1378"/>
    </location>
</feature>
<feature type="region of interest" description="Disordered" evidence="11">
    <location>
        <begin position="976"/>
        <end position="1065"/>
    </location>
</feature>
<dbReference type="Gene3D" id="2.30.42.10">
    <property type="match status" value="1"/>
</dbReference>
<feature type="compositionally biased region" description="Low complexity" evidence="11">
    <location>
        <begin position="1231"/>
        <end position="1250"/>
    </location>
</feature>
<feature type="chain" id="PRO_5035232110" evidence="12">
    <location>
        <begin position="17"/>
        <end position="1533"/>
    </location>
</feature>
<feature type="compositionally biased region" description="Basic and acidic residues" evidence="11">
    <location>
        <begin position="1031"/>
        <end position="1043"/>
    </location>
</feature>
<dbReference type="SUPFAM" id="SSF57903">
    <property type="entry name" value="FYVE/PHD zinc finger"/>
    <property type="match status" value="1"/>
</dbReference>
<dbReference type="InterPro" id="IPR054386">
    <property type="entry name" value="RIM_Znf"/>
</dbReference>
<dbReference type="Gene3D" id="2.60.40.150">
    <property type="entry name" value="C2 domain"/>
    <property type="match status" value="2"/>
</dbReference>
<dbReference type="Pfam" id="PF00168">
    <property type="entry name" value="C2"/>
    <property type="match status" value="2"/>
</dbReference>
<feature type="coiled-coil region" evidence="10">
    <location>
        <begin position="250"/>
        <end position="284"/>
    </location>
</feature>
<evidence type="ECO:0000256" key="9">
    <source>
        <dbReference type="PROSITE-ProRule" id="PRU00091"/>
    </source>
</evidence>
<dbReference type="InterPro" id="IPR039032">
    <property type="entry name" value="Rim-like"/>
</dbReference>
<keyword evidence="5" id="KW-0221">Differentiation</keyword>
<dbReference type="GO" id="GO:0048788">
    <property type="term" value="C:cytoskeleton of presynaptic active zone"/>
    <property type="evidence" value="ECO:0007669"/>
    <property type="project" value="TreeGrafter"/>
</dbReference>
<dbReference type="Pfam" id="PF25815">
    <property type="entry name" value="CTHRC1_C"/>
    <property type="match status" value="1"/>
</dbReference>
<comment type="caution">
    <text evidence="17">The sequence shown here is derived from an EMBL/GenBank/DDBJ whole genome shotgun (WGS) entry which is preliminary data.</text>
</comment>
<dbReference type="SMART" id="SM00228">
    <property type="entry name" value="PDZ"/>
    <property type="match status" value="1"/>
</dbReference>
<keyword evidence="2" id="KW-0479">Metal-binding</keyword>
<feature type="region of interest" description="Disordered" evidence="11">
    <location>
        <begin position="547"/>
        <end position="586"/>
    </location>
</feature>
<dbReference type="EMBL" id="QNUK01000070">
    <property type="protein sequence ID" value="KAF5903666.1"/>
    <property type="molecule type" value="Genomic_DNA"/>
</dbReference>
<feature type="domain" description="PDZ" evidence="14">
    <location>
        <begin position="642"/>
        <end position="737"/>
    </location>
</feature>
<evidence type="ECO:0000256" key="5">
    <source>
        <dbReference type="ARBA" id="ARBA00022782"/>
    </source>
</evidence>
<dbReference type="FunFam" id="3.30.40.10:FF:000044">
    <property type="entry name" value="Regulating synaptic membrane exocytosis protein 2"/>
    <property type="match status" value="1"/>
</dbReference>
<feature type="region of interest" description="Disordered" evidence="11">
    <location>
        <begin position="385"/>
        <end position="427"/>
    </location>
</feature>
<feature type="domain" description="C2" evidence="13">
    <location>
        <begin position="1417"/>
        <end position="1533"/>
    </location>
</feature>
<dbReference type="GO" id="GO:0031267">
    <property type="term" value="F:small GTPase binding"/>
    <property type="evidence" value="ECO:0007669"/>
    <property type="project" value="InterPro"/>
</dbReference>
<dbReference type="SUPFAM" id="SSF49562">
    <property type="entry name" value="C2 domain (Calcium/lipid-binding domain, CaLB)"/>
    <property type="match status" value="2"/>
</dbReference>
<dbReference type="Pfam" id="PF00595">
    <property type="entry name" value="PDZ"/>
    <property type="match status" value="1"/>
</dbReference>
<dbReference type="CDD" id="cd04028">
    <property type="entry name" value="C2B_RIM1alpha"/>
    <property type="match status" value="1"/>
</dbReference>
<dbReference type="InterPro" id="IPR035892">
    <property type="entry name" value="C2_domain_sf"/>
</dbReference>
<keyword evidence="18" id="KW-1185">Reference proteome</keyword>
<evidence type="ECO:0000259" key="15">
    <source>
        <dbReference type="PROSITE" id="PS50178"/>
    </source>
</evidence>
<dbReference type="GO" id="GO:0042734">
    <property type="term" value="C:presynaptic membrane"/>
    <property type="evidence" value="ECO:0007669"/>
    <property type="project" value="TreeGrafter"/>
</dbReference>
<feature type="non-terminal residue" evidence="17">
    <location>
        <position position="1"/>
    </location>
</feature>
<evidence type="ECO:0000313" key="18">
    <source>
        <dbReference type="Proteomes" id="UP000727407"/>
    </source>
</evidence>
<evidence type="ECO:0000256" key="2">
    <source>
        <dbReference type="ARBA" id="ARBA00022723"/>
    </source>
</evidence>
<evidence type="ECO:0000256" key="10">
    <source>
        <dbReference type="SAM" id="Coils"/>
    </source>
</evidence>
<dbReference type="GO" id="GO:0048791">
    <property type="term" value="P:calcium ion-regulated exocytosis of neurotransmitter"/>
    <property type="evidence" value="ECO:0007669"/>
    <property type="project" value="TreeGrafter"/>
</dbReference>
<dbReference type="FunFam" id="2.60.40.150:FF:000003">
    <property type="entry name" value="Regulating synaptic membrane exocytosis protein 2"/>
    <property type="match status" value="1"/>
</dbReference>
<accession>A0A8J4UCJ7</accession>
<proteinExistence type="predicted"/>
<organism evidence="17 18">
    <name type="scientific">Clarias magur</name>
    <name type="common">Asian catfish</name>
    <name type="synonym">Macropteronotus magur</name>
    <dbReference type="NCBI Taxonomy" id="1594786"/>
    <lineage>
        <taxon>Eukaryota</taxon>
        <taxon>Metazoa</taxon>
        <taxon>Chordata</taxon>
        <taxon>Craniata</taxon>
        <taxon>Vertebrata</taxon>
        <taxon>Euteleostomi</taxon>
        <taxon>Actinopterygii</taxon>
        <taxon>Neopterygii</taxon>
        <taxon>Teleostei</taxon>
        <taxon>Ostariophysi</taxon>
        <taxon>Siluriformes</taxon>
        <taxon>Clariidae</taxon>
        <taxon>Clarias</taxon>
    </lineage>
</organism>
<dbReference type="GO" id="GO:0048167">
    <property type="term" value="P:regulation of synaptic plasticity"/>
    <property type="evidence" value="ECO:0007669"/>
    <property type="project" value="TreeGrafter"/>
</dbReference>
<keyword evidence="4 9" id="KW-0863">Zinc-finger</keyword>
<dbReference type="GO" id="GO:0006886">
    <property type="term" value="P:intracellular protein transport"/>
    <property type="evidence" value="ECO:0007669"/>
    <property type="project" value="InterPro"/>
</dbReference>
<evidence type="ECO:0000256" key="6">
    <source>
        <dbReference type="ARBA" id="ARBA00022833"/>
    </source>
</evidence>
<dbReference type="InterPro" id="IPR013083">
    <property type="entry name" value="Znf_RING/FYVE/PHD"/>
</dbReference>
<gene>
    <name evidence="17" type="ORF">DAT39_006623</name>
</gene>
<keyword evidence="7" id="KW-0770">Synapse</keyword>
<dbReference type="GO" id="GO:0030154">
    <property type="term" value="P:cell differentiation"/>
    <property type="evidence" value="ECO:0007669"/>
    <property type="project" value="UniProtKB-KW"/>
</dbReference>
<feature type="compositionally biased region" description="Low complexity" evidence="11">
    <location>
        <begin position="1137"/>
        <end position="1152"/>
    </location>
</feature>
<dbReference type="InterPro" id="IPR001478">
    <property type="entry name" value="PDZ"/>
</dbReference>
<evidence type="ECO:0000259" key="16">
    <source>
        <dbReference type="PROSITE" id="PS50916"/>
    </source>
</evidence>
<dbReference type="GO" id="GO:0050806">
    <property type="term" value="P:positive regulation of synaptic transmission"/>
    <property type="evidence" value="ECO:0007669"/>
    <property type="project" value="TreeGrafter"/>
</dbReference>
<dbReference type="InterPro" id="IPR010911">
    <property type="entry name" value="Rab_BD"/>
</dbReference>
<evidence type="ECO:0000256" key="12">
    <source>
        <dbReference type="SAM" id="SignalP"/>
    </source>
</evidence>
<keyword evidence="6" id="KW-0862">Zinc</keyword>
<protein>
    <submittedName>
        <fullName evidence="17">Regulating synaptic membrane exocytosis protein 2 isoform X50</fullName>
    </submittedName>
</protein>
<evidence type="ECO:0000256" key="8">
    <source>
        <dbReference type="ARBA" id="ARBA00034103"/>
    </source>
</evidence>
<sequence length="1533" mass="172129">MGAVSLFLSLSPLVLCFWLVFPLCETQKAKDRKTVGERDTEFVDKYSVCAPGPPGVQGRDGNPGVNGIPGTPGIPGRDGLKGEKGECVTERFEESWKPNYKQCAWSALNYGIDLGKIADCTFTKLRPDSALRVLFSGSLRLKCKTACCSRWYVTFNGAECTGPLPIESIIYLDQGSPEFNSTINMHRTSTVEGLCEGVGAGLVDVAIWVGTCSDYLRGDASTGWNSMSAPEMPDLSHLTEEERKIILSVMDRQKKEEEKEQSMLKRLHQQFEMYKDQVKKLGDEAQKNPEQKSDSPICGICHKTKFADGCGHVCSYCQTKFCARCGGRVSLRSNKVMWVCNLCRKQQEILTKSGAWFYGGAEGRRFEHEVKGHLDPSGLAVKSYSGVPVDRRRSPSASRSHKGDVIGRTQHGEGIIPRSPSESNRWRYQDRHLDVHIDDRELQRQREEEYRSRYRSDPNLARYPVKPQPYEEQMRIHAQVSRARHERRHSDVSLAFTELDEAHNGFDGRRPASKRSYSMDRSSPAFRTFSKMHHLDPGMMDGVMRTDSLSSDQSESMRPTRSRRTGRFRAAGSFSSSEEEINTTPEYTSCEDVDLECESFGEKGDMDGHWWDYASWHNESSSVSMHPVTWQPSKDGDRLIGRILLNKRMKDGTVPRDTGALLGLKVVGGKMTESGQLCAFITKVKRGSLADTVGHLRPGDQVLEWNGRVLQGATFKEVYNIILESKPEPQVELLVSRPIGDIPRISESTHGQLESSSSSFESQKMGPSISVTSPMSPGVLRDAPQYLSGQLSVKLWYDKVGHQLIVTILGAKDLPAREDGRPRNPYVKIYFLPDRSDKSKRRTKTVKKSLEPKWTQTFMYSPVHRREFRERMLEITLWDQARVREEESEFLGEILIELETALLDDLPHWYKLQTHDVSSMPLPNPSPYMQRRFIQGESPTRRLQRSQRISDSEFSDYDCEDGIGVVSDYRHNGREFQSSTLSVPEQVMSSNHRSRSDVMRNRSRSPSVPPPHSRSLDHGVRGPAHYGPRHRLSDDRYSPDRHYNGPNHVPSPWPNHDMNGSSDDYRNCPKIEIEPSTDAEREDHIPEFPVSHEPFEEDLRYAHATVDRHYRSRSADQRPMMERQFYTRSRSSERPEPSYMRSMPSLPSRRSAPPSPALTRANPRSGSVQTSPSSTPASARRGRQLPQVPLKGSIDRNGGEGVAEPGEGSLKDPSRRGMDSLSMKSSDSDVSDVSAMSSASRLSSASYMSVQSERARAARKISGFTSKMKNRAQTATPGSNITKSSSVGGEMCSLGRNDDDEDDKKRRSSFGAKMAAMVGLGKKSQSTSQLDPEDDGKKKKPVRLAIQRSVETGLAVEMKSRMTRQPSRETAEEGDKPKQGNLIFPGVKISTDSQFTEFLDGLGPAQLAGRQTLATPPMGDIQIGMVHRKERLDVEVIRARGLVGKPGNKQTPAPYVKVYLLDNGKCINKKKTRLARKTLDPLYQQQLQFEESPEGKVLQIIVWGDYGRMDHKSFMGAAQILLDDLELTNMVIG</sequence>
<reference evidence="17" key="1">
    <citation type="submission" date="2020-07" db="EMBL/GenBank/DDBJ databases">
        <title>Clarias magur genome sequencing, assembly and annotation.</title>
        <authorList>
            <person name="Kushwaha B."/>
            <person name="Kumar R."/>
            <person name="Das P."/>
            <person name="Joshi C.G."/>
            <person name="Kumar D."/>
            <person name="Nagpure N.S."/>
            <person name="Pandey M."/>
            <person name="Agarwal S."/>
            <person name="Srivastava S."/>
            <person name="Singh M."/>
            <person name="Sahoo L."/>
            <person name="Jayasankar P."/>
            <person name="Meher P.K."/>
            <person name="Koringa P.G."/>
            <person name="Iquebal M.A."/>
            <person name="Das S.P."/>
            <person name="Bit A."/>
            <person name="Patnaik S."/>
            <person name="Patel N."/>
            <person name="Shah T.M."/>
            <person name="Hinsu A."/>
            <person name="Jena J.K."/>
        </authorList>
    </citation>
    <scope>NUCLEOTIDE SEQUENCE</scope>
    <source>
        <strain evidence="17">CIFAMagur01</strain>
        <tissue evidence="17">Testis</tissue>
    </source>
</reference>
<dbReference type="PANTHER" id="PTHR12157">
    <property type="entry name" value="REGULATING SYNAPTIC MEMBRANE EXOCYTOSIS PROTEIN"/>
    <property type="match status" value="1"/>
</dbReference>
<feature type="region of interest" description="Disordered" evidence="11">
    <location>
        <begin position="745"/>
        <end position="775"/>
    </location>
</feature>
<feature type="compositionally biased region" description="Polar residues" evidence="11">
    <location>
        <begin position="1263"/>
        <end position="1287"/>
    </location>
</feature>
<keyword evidence="12" id="KW-0732">Signal</keyword>
<feature type="domain" description="C2" evidence="13">
    <location>
        <begin position="787"/>
        <end position="910"/>
    </location>
</feature>
<feature type="domain" description="FYVE-type" evidence="15">
    <location>
        <begin position="292"/>
        <end position="348"/>
    </location>
</feature>